<accession>A0ABV9B5Y4</accession>
<dbReference type="RefSeq" id="WP_381185051.1">
    <property type="nucleotide sequence ID" value="NZ_JBHSFK010000046.1"/>
</dbReference>
<organism evidence="2 3">
    <name type="scientific">Streptomyces vulcanius</name>
    <dbReference type="NCBI Taxonomy" id="1441876"/>
    <lineage>
        <taxon>Bacteria</taxon>
        <taxon>Bacillati</taxon>
        <taxon>Actinomycetota</taxon>
        <taxon>Actinomycetes</taxon>
        <taxon>Kitasatosporales</taxon>
        <taxon>Streptomycetaceae</taxon>
        <taxon>Streptomyces</taxon>
    </lineage>
</organism>
<comment type="caution">
    <text evidence="2">The sequence shown here is derived from an EMBL/GenBank/DDBJ whole genome shotgun (WGS) entry which is preliminary data.</text>
</comment>
<proteinExistence type="predicted"/>
<name>A0ABV9B5Y4_9ACTN</name>
<evidence type="ECO:0000259" key="1">
    <source>
        <dbReference type="Pfam" id="PF01526"/>
    </source>
</evidence>
<gene>
    <name evidence="2" type="ORF">ACFPIH_46045</name>
</gene>
<dbReference type="InterPro" id="IPR002513">
    <property type="entry name" value="Tn3_Tnp_DDE_dom"/>
</dbReference>
<feature type="domain" description="Tn3 transposase DDE" evidence="1">
    <location>
        <begin position="3"/>
        <end position="65"/>
    </location>
</feature>
<sequence>MTGLGDAVATYGRIFKTLHLLEFIESEAYHRMIGAQLNIGEGRHALARRFFFGRVGELRPCYRDGIGLGSGAGIPGMAFSFLNIR</sequence>
<protein>
    <submittedName>
        <fullName evidence="2">Tn3 family transposase</fullName>
    </submittedName>
</protein>
<evidence type="ECO:0000313" key="2">
    <source>
        <dbReference type="EMBL" id="MFC4506731.1"/>
    </source>
</evidence>
<dbReference type="Pfam" id="PF01526">
    <property type="entry name" value="DDE_Tnp_Tn3"/>
    <property type="match status" value="1"/>
</dbReference>
<dbReference type="Proteomes" id="UP001595839">
    <property type="component" value="Unassembled WGS sequence"/>
</dbReference>
<keyword evidence="3" id="KW-1185">Reference proteome</keyword>
<evidence type="ECO:0000313" key="3">
    <source>
        <dbReference type="Proteomes" id="UP001595839"/>
    </source>
</evidence>
<reference evidence="3" key="1">
    <citation type="journal article" date="2019" name="Int. J. Syst. Evol. Microbiol.">
        <title>The Global Catalogue of Microorganisms (GCM) 10K type strain sequencing project: providing services to taxonomists for standard genome sequencing and annotation.</title>
        <authorList>
            <consortium name="The Broad Institute Genomics Platform"/>
            <consortium name="The Broad Institute Genome Sequencing Center for Infectious Disease"/>
            <person name="Wu L."/>
            <person name="Ma J."/>
        </authorList>
    </citation>
    <scope>NUCLEOTIDE SEQUENCE [LARGE SCALE GENOMIC DNA]</scope>
    <source>
        <strain evidence="3">CGMCC 4.7177</strain>
    </source>
</reference>
<dbReference type="EMBL" id="JBHSFK010000046">
    <property type="protein sequence ID" value="MFC4506731.1"/>
    <property type="molecule type" value="Genomic_DNA"/>
</dbReference>